<evidence type="ECO:0000313" key="7">
    <source>
        <dbReference type="EMBL" id="AYV83988.1"/>
    </source>
</evidence>
<dbReference type="GO" id="GO:0008270">
    <property type="term" value="F:zinc ion binding"/>
    <property type="evidence" value="ECO:0007669"/>
    <property type="project" value="UniProtKB-KW"/>
</dbReference>
<dbReference type="GO" id="GO:0006511">
    <property type="term" value="P:ubiquitin-dependent protein catabolic process"/>
    <property type="evidence" value="ECO:0007669"/>
    <property type="project" value="TreeGrafter"/>
</dbReference>
<feature type="transmembrane region" description="Helical" evidence="5">
    <location>
        <begin position="124"/>
        <end position="147"/>
    </location>
</feature>
<dbReference type="PANTHER" id="PTHR45931">
    <property type="entry name" value="SI:CH211-59O9.10"/>
    <property type="match status" value="1"/>
</dbReference>
<evidence type="ECO:0000256" key="5">
    <source>
        <dbReference type="SAM" id="Phobius"/>
    </source>
</evidence>
<keyword evidence="2 4" id="KW-0863">Zinc-finger</keyword>
<keyword evidence="1" id="KW-0479">Metal-binding</keyword>
<accession>A0A3G5A9P2</accession>
<protein>
    <submittedName>
        <fullName evidence="7">RING/U-box superfamily protein</fullName>
    </submittedName>
</protein>
<reference evidence="7" key="1">
    <citation type="submission" date="2018-10" db="EMBL/GenBank/DDBJ databases">
        <title>Hidden diversity of soil giant viruses.</title>
        <authorList>
            <person name="Schulz F."/>
            <person name="Alteio L."/>
            <person name="Goudeau D."/>
            <person name="Ryan E.M."/>
            <person name="Malmstrom R.R."/>
            <person name="Blanchard J."/>
            <person name="Woyke T."/>
        </authorList>
    </citation>
    <scope>NUCLEOTIDE SEQUENCE</scope>
    <source>
        <strain evidence="7">HYV1</strain>
    </source>
</reference>
<feature type="transmembrane region" description="Helical" evidence="5">
    <location>
        <begin position="58"/>
        <end position="74"/>
    </location>
</feature>
<organism evidence="7">
    <name type="scientific">Hyperionvirus sp</name>
    <dbReference type="NCBI Taxonomy" id="2487770"/>
    <lineage>
        <taxon>Viruses</taxon>
        <taxon>Varidnaviria</taxon>
        <taxon>Bamfordvirae</taxon>
        <taxon>Nucleocytoviricota</taxon>
        <taxon>Megaviricetes</taxon>
        <taxon>Imitervirales</taxon>
        <taxon>Mimiviridae</taxon>
        <taxon>Klosneuvirinae</taxon>
    </lineage>
</organism>
<dbReference type="PROSITE" id="PS50089">
    <property type="entry name" value="ZF_RING_2"/>
    <property type="match status" value="1"/>
</dbReference>
<proteinExistence type="predicted"/>
<dbReference type="GO" id="GO:0061630">
    <property type="term" value="F:ubiquitin protein ligase activity"/>
    <property type="evidence" value="ECO:0007669"/>
    <property type="project" value="TreeGrafter"/>
</dbReference>
<evidence type="ECO:0000256" key="4">
    <source>
        <dbReference type="PROSITE-ProRule" id="PRU00175"/>
    </source>
</evidence>
<dbReference type="SMART" id="SM00184">
    <property type="entry name" value="RING"/>
    <property type="match status" value="1"/>
</dbReference>
<keyword evidence="3" id="KW-0862">Zinc</keyword>
<keyword evidence="5" id="KW-0812">Transmembrane</keyword>
<dbReference type="Gene3D" id="3.30.40.10">
    <property type="entry name" value="Zinc/RING finger domain, C3HC4 (zinc finger)"/>
    <property type="match status" value="1"/>
</dbReference>
<gene>
    <name evidence="7" type="ORF">Hyperionvirus15_26</name>
</gene>
<dbReference type="PANTHER" id="PTHR45931:SF3">
    <property type="entry name" value="RING ZINC FINGER-CONTAINING PROTEIN"/>
    <property type="match status" value="1"/>
</dbReference>
<dbReference type="CDD" id="cd16454">
    <property type="entry name" value="RING-H2_PA-TM-RING"/>
    <property type="match status" value="1"/>
</dbReference>
<dbReference type="InterPro" id="IPR013083">
    <property type="entry name" value="Znf_RING/FYVE/PHD"/>
</dbReference>
<sequence>MEQQAYQNRFQEELRARSNSLKIYKFVCFVHFGIVSAIIVMLGMYWDTSCGVNVQQWLVGYAILTVLNNMQYVIQRTANSNRFMTFFLIFVNVYWFISGLEIYGSLGSCGKLGTLTKIFVLYEVIINLFLFALYVLICCTVCVCMAVNHRAVYQMLYHMGDQRTGLSPAEIQSLPEDHYYDGISTHVSCSICLEDYATGDVIRRLNCPHIFHKNCIDNWLLLQRTCPICRANVIEAPAV</sequence>
<dbReference type="Pfam" id="PF13639">
    <property type="entry name" value="zf-RING_2"/>
    <property type="match status" value="1"/>
</dbReference>
<feature type="transmembrane region" description="Helical" evidence="5">
    <location>
        <begin position="86"/>
        <end position="104"/>
    </location>
</feature>
<feature type="transmembrane region" description="Helical" evidence="5">
    <location>
        <begin position="23"/>
        <end position="46"/>
    </location>
</feature>
<evidence type="ECO:0000256" key="1">
    <source>
        <dbReference type="ARBA" id="ARBA00022723"/>
    </source>
</evidence>
<evidence type="ECO:0000259" key="6">
    <source>
        <dbReference type="PROSITE" id="PS50089"/>
    </source>
</evidence>
<feature type="domain" description="RING-type" evidence="6">
    <location>
        <begin position="189"/>
        <end position="230"/>
    </location>
</feature>
<keyword evidence="5" id="KW-1133">Transmembrane helix</keyword>
<dbReference type="InterPro" id="IPR051834">
    <property type="entry name" value="RING_finger_E3_ligase"/>
</dbReference>
<evidence type="ECO:0000256" key="2">
    <source>
        <dbReference type="ARBA" id="ARBA00022771"/>
    </source>
</evidence>
<name>A0A3G5A9P2_9VIRU</name>
<dbReference type="SUPFAM" id="SSF57850">
    <property type="entry name" value="RING/U-box"/>
    <property type="match status" value="1"/>
</dbReference>
<dbReference type="InterPro" id="IPR001841">
    <property type="entry name" value="Znf_RING"/>
</dbReference>
<evidence type="ECO:0000256" key="3">
    <source>
        <dbReference type="ARBA" id="ARBA00022833"/>
    </source>
</evidence>
<keyword evidence="5" id="KW-0472">Membrane</keyword>
<dbReference type="EMBL" id="MK072397">
    <property type="protein sequence ID" value="AYV83988.1"/>
    <property type="molecule type" value="Genomic_DNA"/>
</dbReference>